<dbReference type="STRING" id="1144275.COCOR_04381"/>
<dbReference type="RefSeq" id="WP_014397190.1">
    <property type="nucleotide sequence ID" value="NC_017030.1"/>
</dbReference>
<evidence type="ECO:0000313" key="2">
    <source>
        <dbReference type="Proteomes" id="UP000007587"/>
    </source>
</evidence>
<dbReference type="HOGENOM" id="CLU_582301_0_0_7"/>
<evidence type="ECO:0000313" key="1">
    <source>
        <dbReference type="EMBL" id="AFE05797.1"/>
    </source>
</evidence>
<name>H8N1Z3_CORCM</name>
<proteinExistence type="predicted"/>
<reference evidence="1 2" key="1">
    <citation type="journal article" date="2012" name="J. Bacteriol.">
        <title>Complete Genome Sequence of the Fruiting Myxobacterium Corallococcus coralloides DSM 2259.</title>
        <authorList>
            <person name="Huntley S."/>
            <person name="Zhang Y."/>
            <person name="Treuner-Lange A."/>
            <person name="Kneip S."/>
            <person name="Sensen C.W."/>
            <person name="Sogaard-Andersen L."/>
        </authorList>
    </citation>
    <scope>NUCLEOTIDE SEQUENCE [LARGE SCALE GENOMIC DNA]</scope>
    <source>
        <strain evidence="2">ATCC 25202 / DSM 2259 / NBRC 100086 / M2</strain>
    </source>
</reference>
<sequence length="469" mass="49025">MAGRTWLWGAVLAVWLAGCGAPPEENDLAPTLVEALEVQETDAVAAGAPGHDPRSRPYWVRPIRGADDDFPTGIEHDREGNVITAGYSFAPVDFGTGPIGPASGLVGAIAKYRPDGALAWAKVLAAPPPPGGGFGGVNVSALHVDRAGNILVGGGHTGGLDLGSGPLPEGAFLAQFNRLGNLQWVKSFVGIIVPRAITTDRAGNVAMAAYQQGAVDYGNGPVTVPPPNLDADILVSYTPGLDLRWVYLEVTRGLLNDVSADAEGDFYLAGQGPDPLVPFTAMARFQRISSEGYRVWLRTIPGVNSFGARARVNGNRVITSGDVSNSFSFAGRPVVVFGTQGFVAAYTRAGEERWAGAIGSGTAYVDIDHQNHVFATGRYTAGMPFGFGRGPLPGVTQDGGYLARIERSHGQLEQARMVATGPVTPVDLSVTEDGRAGIIGNFGGATDFGFATLDTVGKGDDVFVLQPRR</sequence>
<dbReference type="OrthoDB" id="5380037at2"/>
<protein>
    <recommendedName>
        <fullName evidence="3">Lipoprotein</fullName>
    </recommendedName>
</protein>
<keyword evidence="2" id="KW-1185">Reference proteome</keyword>
<dbReference type="InParanoid" id="H8N1Z3"/>
<dbReference type="SUPFAM" id="SSF101898">
    <property type="entry name" value="NHL repeat"/>
    <property type="match status" value="1"/>
</dbReference>
<accession>H8N1Z3</accession>
<dbReference type="Proteomes" id="UP000007587">
    <property type="component" value="Chromosome"/>
</dbReference>
<organism evidence="1 2">
    <name type="scientific">Corallococcus coralloides (strain ATCC 25202 / DSM 2259 / NBRC 100086 / M2)</name>
    <name type="common">Myxococcus coralloides</name>
    <dbReference type="NCBI Taxonomy" id="1144275"/>
    <lineage>
        <taxon>Bacteria</taxon>
        <taxon>Pseudomonadati</taxon>
        <taxon>Myxococcota</taxon>
        <taxon>Myxococcia</taxon>
        <taxon>Myxococcales</taxon>
        <taxon>Cystobacterineae</taxon>
        <taxon>Myxococcaceae</taxon>
        <taxon>Corallococcus</taxon>
    </lineage>
</organism>
<dbReference type="EMBL" id="CP003389">
    <property type="protein sequence ID" value="AFE05797.1"/>
    <property type="molecule type" value="Genomic_DNA"/>
</dbReference>
<dbReference type="KEGG" id="ccx:COCOR_04381"/>
<dbReference type="PROSITE" id="PS51257">
    <property type="entry name" value="PROKAR_LIPOPROTEIN"/>
    <property type="match status" value="1"/>
</dbReference>
<dbReference type="eggNOG" id="COG1520">
    <property type="taxonomic scope" value="Bacteria"/>
</dbReference>
<gene>
    <name evidence="1" type="ordered locus">COCOR_04381</name>
</gene>
<dbReference type="AlphaFoldDB" id="H8N1Z3"/>
<reference evidence="2" key="2">
    <citation type="submission" date="2012-03" db="EMBL/GenBank/DDBJ databases">
        <title>Genome sequence of the fruiting myxobacterium Corallococcus coralloides DSM 2259.</title>
        <authorList>
            <person name="Huntley S."/>
            <person name="Zhang Y."/>
            <person name="Treuner-Lange A."/>
            <person name="Sensen C.W."/>
            <person name="Sogaard-Andersen L."/>
        </authorList>
    </citation>
    <scope>NUCLEOTIDE SEQUENCE [LARGE SCALE GENOMIC DNA]</scope>
    <source>
        <strain evidence="2">ATCC 25202 / DSM 2259 / NBRC 100086 / M2</strain>
    </source>
</reference>
<evidence type="ECO:0008006" key="3">
    <source>
        <dbReference type="Google" id="ProtNLM"/>
    </source>
</evidence>